<proteinExistence type="predicted"/>
<dbReference type="AlphaFoldDB" id="A0A381ZDX0"/>
<feature type="region of interest" description="Disordered" evidence="1">
    <location>
        <begin position="22"/>
        <end position="55"/>
    </location>
</feature>
<reference evidence="2" key="1">
    <citation type="submission" date="2018-05" db="EMBL/GenBank/DDBJ databases">
        <authorList>
            <person name="Lanie J.A."/>
            <person name="Ng W.-L."/>
            <person name="Kazmierczak K.M."/>
            <person name="Andrzejewski T.M."/>
            <person name="Davidsen T.M."/>
            <person name="Wayne K.J."/>
            <person name="Tettelin H."/>
            <person name="Glass J.I."/>
            <person name="Rusch D."/>
            <person name="Podicherti R."/>
            <person name="Tsui H.-C.T."/>
            <person name="Winkler M.E."/>
        </authorList>
    </citation>
    <scope>NUCLEOTIDE SEQUENCE</scope>
</reference>
<gene>
    <name evidence="2" type="ORF">METZ01_LOCUS140168</name>
</gene>
<name>A0A381ZDX0_9ZZZZ</name>
<dbReference type="EMBL" id="UINC01020901">
    <property type="protein sequence ID" value="SVA87314.1"/>
    <property type="molecule type" value="Genomic_DNA"/>
</dbReference>
<feature type="non-terminal residue" evidence="2">
    <location>
        <position position="69"/>
    </location>
</feature>
<sequence length="69" mass="7698">MTHHHLLFTIAISISLLNGETRGRPTKVYTPDPYTMNQTARIGDNPFPTNPMSDRARGYLLQGKAQTAI</sequence>
<accession>A0A381ZDX0</accession>
<organism evidence="2">
    <name type="scientific">marine metagenome</name>
    <dbReference type="NCBI Taxonomy" id="408172"/>
    <lineage>
        <taxon>unclassified sequences</taxon>
        <taxon>metagenomes</taxon>
        <taxon>ecological metagenomes</taxon>
    </lineage>
</organism>
<evidence type="ECO:0000256" key="1">
    <source>
        <dbReference type="SAM" id="MobiDB-lite"/>
    </source>
</evidence>
<evidence type="ECO:0000313" key="2">
    <source>
        <dbReference type="EMBL" id="SVA87314.1"/>
    </source>
</evidence>
<protein>
    <submittedName>
        <fullName evidence="2">Uncharacterized protein</fullName>
    </submittedName>
</protein>